<dbReference type="EMBL" id="FODH01000001">
    <property type="protein sequence ID" value="SEN50560.1"/>
    <property type="molecule type" value="Genomic_DNA"/>
</dbReference>
<dbReference type="STRING" id="1333845.SAMN04487895_101739"/>
<evidence type="ECO:0000256" key="1">
    <source>
        <dbReference type="SAM" id="Phobius"/>
    </source>
</evidence>
<dbReference type="Pfam" id="PF03237">
    <property type="entry name" value="Terminase_6N"/>
    <property type="match status" value="1"/>
</dbReference>
<reference evidence="2 5" key="2">
    <citation type="submission" date="2021-06" db="EMBL/GenBank/DDBJ databases">
        <title>Whole genome sequence of Paenibacillus sophorae DSM23020 for comparative genomics.</title>
        <authorList>
            <person name="Kim M.-J."/>
            <person name="Lee G."/>
            <person name="Shin J.-H."/>
        </authorList>
    </citation>
    <scope>NUCLEOTIDE SEQUENCE [LARGE SCALE GENOMIC DNA]</scope>
    <source>
        <strain evidence="2 5">DSM 23020</strain>
    </source>
</reference>
<dbReference type="InterPro" id="IPR027417">
    <property type="entry name" value="P-loop_NTPase"/>
</dbReference>
<keyword evidence="1" id="KW-0472">Membrane</keyword>
<evidence type="ECO:0000313" key="4">
    <source>
        <dbReference type="Proteomes" id="UP000198809"/>
    </source>
</evidence>
<proteinExistence type="predicted"/>
<dbReference type="Gene3D" id="3.40.50.300">
    <property type="entry name" value="P-loop containing nucleotide triphosphate hydrolases"/>
    <property type="match status" value="1"/>
</dbReference>
<dbReference type="OrthoDB" id="1953225at2"/>
<name>A0A1H8H3G8_9BACL</name>
<sequence>MSGYKNFQVSRNKAHKGNNIFNKSRNFNKGPDKSQKLMTGIGIWTSFYRSNPHRFAKEYLGISLKLFQVILIFMMNYSNYFMYLASRGQGKTFLTSIYCVIRCILWPETKIVVASGNMKQAREVIEKIDDLKKNSPNLSREISDLSTSSNDPKVEFHNGSWIKVVASNDGARSKRANCIIVDEFRMVDLNIINKVLRKFLTAPRQPKYLNIPEYAHLQERNKEIYLSSAWYQFHWSWTKLKAFVKAMTIGKNYFICGLPYQLAIKESLLMKDQVLDEMSEDDFDEVGFYMEMGCLFFGESEKAFYKFEDLEKNRRLVQAVYPKPYYGLIKDASFKYTPKKEGEIRLLCCDIATMEGKENDASAYTMIRLIPNSKGLDRYISYMESMTGGHTVTQAVRIRQLFDDLDCDYLVLDTQSAGMGIFDNLVIPLSDRERGIEYEPWTCINDDRMAERCTYSSAPKIIYSVKAGQQLNSEAAIGLRDNLKRGKVRLLINDKEARDHLKSLKGYSSLPIETQARFENTFIQTTLLVNEMINLEGDRNDNGTVKLKEPSGKRKDRYSSVSYGNYIASLIERKLQSVDDYDDEDELVYY</sequence>
<feature type="transmembrane region" description="Helical" evidence="1">
    <location>
        <begin position="59"/>
        <end position="77"/>
    </location>
</feature>
<dbReference type="Proteomes" id="UP000198809">
    <property type="component" value="Unassembled WGS sequence"/>
</dbReference>
<keyword evidence="1" id="KW-0812">Transmembrane</keyword>
<dbReference type="RefSeq" id="WP_036588475.1">
    <property type="nucleotide sequence ID" value="NZ_CP076607.1"/>
</dbReference>
<protein>
    <submittedName>
        <fullName evidence="2">Terminase family protein</fullName>
    </submittedName>
    <submittedName>
        <fullName evidence="3">Terminase-like family protein</fullName>
    </submittedName>
</protein>
<accession>A0A1H8H3G8</accession>
<keyword evidence="5" id="KW-1185">Reference proteome</keyword>
<evidence type="ECO:0000313" key="5">
    <source>
        <dbReference type="Proteomes" id="UP000683429"/>
    </source>
</evidence>
<dbReference type="AlphaFoldDB" id="A0A1H8H3G8"/>
<dbReference type="Gene3D" id="3.30.420.240">
    <property type="match status" value="1"/>
</dbReference>
<dbReference type="EMBL" id="CP076607">
    <property type="protein sequence ID" value="QWU14427.1"/>
    <property type="molecule type" value="Genomic_DNA"/>
</dbReference>
<reference evidence="3 4" key="1">
    <citation type="submission" date="2016-10" db="EMBL/GenBank/DDBJ databases">
        <authorList>
            <person name="de Groot N.N."/>
        </authorList>
    </citation>
    <scope>NUCLEOTIDE SEQUENCE [LARGE SCALE GENOMIC DNA]</scope>
    <source>
        <strain evidence="3 4">CGMCC 1.10238</strain>
    </source>
</reference>
<evidence type="ECO:0000313" key="3">
    <source>
        <dbReference type="EMBL" id="SEN50560.1"/>
    </source>
</evidence>
<gene>
    <name evidence="2" type="ORF">KP014_21200</name>
    <name evidence="3" type="ORF">SAMN04487895_101739</name>
</gene>
<dbReference type="Proteomes" id="UP000683429">
    <property type="component" value="Chromosome"/>
</dbReference>
<evidence type="ECO:0000313" key="2">
    <source>
        <dbReference type="EMBL" id="QWU14427.1"/>
    </source>
</evidence>
<keyword evidence="1" id="KW-1133">Transmembrane helix</keyword>
<organism evidence="3 4">
    <name type="scientific">Paenibacillus sophorae</name>
    <dbReference type="NCBI Taxonomy" id="1333845"/>
    <lineage>
        <taxon>Bacteria</taxon>
        <taxon>Bacillati</taxon>
        <taxon>Bacillota</taxon>
        <taxon>Bacilli</taxon>
        <taxon>Bacillales</taxon>
        <taxon>Paenibacillaceae</taxon>
        <taxon>Paenibacillus</taxon>
    </lineage>
</organism>